<dbReference type="EMBL" id="VUJX02000009">
    <property type="protein sequence ID" value="KAL0932448.1"/>
    <property type="molecule type" value="Genomic_DNA"/>
</dbReference>
<keyword evidence="1" id="KW-0695">RNA-directed DNA polymerase</keyword>
<organism evidence="1 2">
    <name type="scientific">Colletotrichum truncatum</name>
    <name type="common">Anthracnose fungus</name>
    <name type="synonym">Colletotrichum capsici</name>
    <dbReference type="NCBI Taxonomy" id="5467"/>
    <lineage>
        <taxon>Eukaryota</taxon>
        <taxon>Fungi</taxon>
        <taxon>Dikarya</taxon>
        <taxon>Ascomycota</taxon>
        <taxon>Pezizomycotina</taxon>
        <taxon>Sordariomycetes</taxon>
        <taxon>Hypocreomycetidae</taxon>
        <taxon>Glomerellales</taxon>
        <taxon>Glomerellaceae</taxon>
        <taxon>Colletotrichum</taxon>
        <taxon>Colletotrichum truncatum species complex</taxon>
    </lineage>
</organism>
<sequence>MSSQISVLTSTTRLTCRRDFPVWYDALYAEADAADVWDLIDPDDTTSPSDPREDDEELSIESWITQQNEKQRRTYDRKRKAYDSILQHRAEASDDTGEELQEPVAQPTLTQNTPGIFERYTNYLASKSGRDVLKTRRERDFDSIQR</sequence>
<name>A0ACC3YKL9_COLTU</name>
<gene>
    <name evidence="1" type="ORF">CTRU02_213401</name>
</gene>
<dbReference type="Proteomes" id="UP000805649">
    <property type="component" value="Unassembled WGS sequence"/>
</dbReference>
<reference evidence="1 2" key="1">
    <citation type="journal article" date="2020" name="Phytopathology">
        <title>Genome Sequence Resources of Colletotrichum truncatum, C. plurivorum, C. musicola, and C. sojae: Four Species Pathogenic to Soybean (Glycine max).</title>
        <authorList>
            <person name="Rogerio F."/>
            <person name="Boufleur T.R."/>
            <person name="Ciampi-Guillardi M."/>
            <person name="Sukno S.A."/>
            <person name="Thon M.R."/>
            <person name="Massola Junior N.S."/>
            <person name="Baroncelli R."/>
        </authorList>
    </citation>
    <scope>NUCLEOTIDE SEQUENCE [LARGE SCALE GENOMIC DNA]</scope>
    <source>
        <strain evidence="1 2">CMES1059</strain>
    </source>
</reference>
<keyword evidence="2" id="KW-1185">Reference proteome</keyword>
<accession>A0ACC3YKL9</accession>
<proteinExistence type="predicted"/>
<keyword evidence="1" id="KW-0548">Nucleotidyltransferase</keyword>
<protein>
    <submittedName>
        <fullName evidence="1">Reverse transcriptase domain protein</fullName>
    </submittedName>
</protein>
<comment type="caution">
    <text evidence="1">The sequence shown here is derived from an EMBL/GenBank/DDBJ whole genome shotgun (WGS) entry which is preliminary data.</text>
</comment>
<evidence type="ECO:0000313" key="2">
    <source>
        <dbReference type="Proteomes" id="UP000805649"/>
    </source>
</evidence>
<keyword evidence="1" id="KW-0808">Transferase</keyword>
<evidence type="ECO:0000313" key="1">
    <source>
        <dbReference type="EMBL" id="KAL0932448.1"/>
    </source>
</evidence>